<dbReference type="InterPro" id="IPR006621">
    <property type="entry name" value="Nose-resist-to-fluoxetine_N"/>
</dbReference>
<dbReference type="AlphaFoldDB" id="A0A913WRG9"/>
<keyword evidence="1" id="KW-0812">Transmembrane</keyword>
<feature type="transmembrane region" description="Helical" evidence="1">
    <location>
        <begin position="458"/>
        <end position="480"/>
    </location>
</feature>
<feature type="domain" description="Nose resistant-to-fluoxetine protein N-terminal" evidence="3">
    <location>
        <begin position="54"/>
        <end position="177"/>
    </location>
</feature>
<feature type="signal peptide" evidence="2">
    <location>
        <begin position="1"/>
        <end position="22"/>
    </location>
</feature>
<dbReference type="RefSeq" id="XP_020893005.1">
    <property type="nucleotide sequence ID" value="XM_021037346.2"/>
</dbReference>
<feature type="transmembrane region" description="Helical" evidence="1">
    <location>
        <begin position="677"/>
        <end position="699"/>
    </location>
</feature>
<dbReference type="KEGG" id="epa:110232206"/>
<dbReference type="OMA" id="QGQYCKL"/>
<feature type="transmembrane region" description="Helical" evidence="1">
    <location>
        <begin position="487"/>
        <end position="509"/>
    </location>
</feature>
<dbReference type="Pfam" id="PF01757">
    <property type="entry name" value="Acyl_transf_3"/>
    <property type="match status" value="1"/>
</dbReference>
<accession>A0A913WRG9</accession>
<evidence type="ECO:0000313" key="4">
    <source>
        <dbReference type="EnsemblMetazoa" id="XP_020893005.1"/>
    </source>
</evidence>
<organism evidence="4 5">
    <name type="scientific">Exaiptasia diaphana</name>
    <name type="common">Tropical sea anemone</name>
    <name type="synonym">Aiptasia pulchella</name>
    <dbReference type="NCBI Taxonomy" id="2652724"/>
    <lineage>
        <taxon>Eukaryota</taxon>
        <taxon>Metazoa</taxon>
        <taxon>Cnidaria</taxon>
        <taxon>Anthozoa</taxon>
        <taxon>Hexacorallia</taxon>
        <taxon>Actiniaria</taxon>
        <taxon>Aiptasiidae</taxon>
        <taxon>Exaiptasia</taxon>
    </lineage>
</organism>
<reference evidence="4" key="1">
    <citation type="submission" date="2022-11" db="UniProtKB">
        <authorList>
            <consortium name="EnsemblMetazoa"/>
        </authorList>
    </citation>
    <scope>IDENTIFICATION</scope>
</reference>
<dbReference type="GO" id="GO:0016747">
    <property type="term" value="F:acyltransferase activity, transferring groups other than amino-acyl groups"/>
    <property type="evidence" value="ECO:0007669"/>
    <property type="project" value="InterPro"/>
</dbReference>
<feature type="transmembrane region" description="Helical" evidence="1">
    <location>
        <begin position="644"/>
        <end position="665"/>
    </location>
</feature>
<name>A0A913WRG9_EXADI</name>
<dbReference type="EnsemblMetazoa" id="XM_021037346.2">
    <property type="protein sequence ID" value="XP_020893005.1"/>
    <property type="gene ID" value="LOC110232206"/>
</dbReference>
<dbReference type="InterPro" id="IPR052728">
    <property type="entry name" value="O2_lipid_transport_reg"/>
</dbReference>
<dbReference type="Pfam" id="PF20146">
    <property type="entry name" value="NRF"/>
    <property type="match status" value="1"/>
</dbReference>
<dbReference type="PANTHER" id="PTHR11161">
    <property type="entry name" value="O-ACYLTRANSFERASE"/>
    <property type="match status" value="1"/>
</dbReference>
<dbReference type="Proteomes" id="UP000887567">
    <property type="component" value="Unplaced"/>
</dbReference>
<feature type="transmembrane region" description="Helical" evidence="1">
    <location>
        <begin position="567"/>
        <end position="590"/>
    </location>
</feature>
<evidence type="ECO:0000259" key="3">
    <source>
        <dbReference type="SMART" id="SM00703"/>
    </source>
</evidence>
<evidence type="ECO:0000313" key="5">
    <source>
        <dbReference type="Proteomes" id="UP000887567"/>
    </source>
</evidence>
<feature type="transmembrane region" description="Helical" evidence="1">
    <location>
        <begin position="539"/>
        <end position="555"/>
    </location>
</feature>
<sequence>MLLNPHCFVALISITCILTCFAVTPQMMLQSRKKIEDFHRNRLAQAVKNAKNISRECTEALVYLETSNNTDLLKTYVDAMGKPGSGIRYGNLDWLGSYSECKAIPGATYCLAGIGAKPKNGSKTPVNNPLASATFKWGLCVPKQCSETDIAVGLQDIIKAFGLESVIQLVDDLGLKSTASIAKAVNCAKPSKYTGGVIATLTLCGVLLFLCLCGTIIEIASSVSQLSIKKSNGFVPITNESPQEEQDSITVKGTDKFDTLTPSYSEHARETPVVYQHRQPNSVKEFFLSFSLIRNTTQIMNTNVPPNAITSINGMRVLSILWVVLGHVFAFLATNGLVSNLGILRNILQRFTFQVILSGVFAVDTFFFLSGLLVAYLSFRQVDKTKGSLNLFKFYFHRFWRLTPVYMFVLLFYDQLTQFLGEGPFWYEIQSKQPCDEYWWTNLLYINNFYPKAECMAWAWYLANDMQFFVISPFIIFAAYRFGKRGLGLSVGLLLMAGFISTAVILDYYKLGSTILDMNAGVGNANFFQYVYVKPYCRIAPYLVGMALGYLLHVIKDGPPRTHSWLFILCGWCAAIILALSPVFGTYKAFKKNPQPFTRTENVFYGTFSRFSWSLALAWVIYACHTGYGGLVDKILSARFWIPLSRLTYCVYLVHLVVLTVYLSSYQTVLFYSDVNASWHFMACTTISYFVAYIVSVSCEVPMMHLEKLVFKTDRK</sequence>
<keyword evidence="5" id="KW-1185">Reference proteome</keyword>
<keyword evidence="2" id="KW-0732">Signal</keyword>
<keyword evidence="1" id="KW-1133">Transmembrane helix</keyword>
<protein>
    <recommendedName>
        <fullName evidence="3">Nose resistant-to-fluoxetine protein N-terminal domain-containing protein</fullName>
    </recommendedName>
</protein>
<evidence type="ECO:0000256" key="1">
    <source>
        <dbReference type="SAM" id="Phobius"/>
    </source>
</evidence>
<evidence type="ECO:0000256" key="2">
    <source>
        <dbReference type="SAM" id="SignalP"/>
    </source>
</evidence>
<feature type="transmembrane region" description="Helical" evidence="1">
    <location>
        <begin position="320"/>
        <end position="343"/>
    </location>
</feature>
<dbReference type="SMART" id="SM00703">
    <property type="entry name" value="NRF"/>
    <property type="match status" value="1"/>
</dbReference>
<feature type="transmembrane region" description="Helical" evidence="1">
    <location>
        <begin position="399"/>
        <end position="416"/>
    </location>
</feature>
<proteinExistence type="predicted"/>
<feature type="transmembrane region" description="Helical" evidence="1">
    <location>
        <begin position="197"/>
        <end position="220"/>
    </location>
</feature>
<dbReference type="PANTHER" id="PTHR11161:SF0">
    <property type="entry name" value="O-ACYLTRANSFERASE LIKE PROTEIN"/>
    <property type="match status" value="1"/>
</dbReference>
<feature type="transmembrane region" description="Helical" evidence="1">
    <location>
        <begin position="610"/>
        <end position="632"/>
    </location>
</feature>
<dbReference type="GeneID" id="110232206"/>
<dbReference type="InterPro" id="IPR002656">
    <property type="entry name" value="Acyl_transf_3_dom"/>
</dbReference>
<feature type="chain" id="PRO_5036903242" description="Nose resistant-to-fluoxetine protein N-terminal domain-containing protein" evidence="2">
    <location>
        <begin position="23"/>
        <end position="716"/>
    </location>
</feature>
<keyword evidence="1" id="KW-0472">Membrane</keyword>
<feature type="transmembrane region" description="Helical" evidence="1">
    <location>
        <begin position="355"/>
        <end position="379"/>
    </location>
</feature>
<dbReference type="OrthoDB" id="207378at2759"/>